<evidence type="ECO:0000256" key="4">
    <source>
        <dbReference type="PIRSR" id="PIRSR005739-1"/>
    </source>
</evidence>
<dbReference type="GO" id="GO:0032259">
    <property type="term" value="P:methylation"/>
    <property type="evidence" value="ECO:0007669"/>
    <property type="project" value="UniProtKB-KW"/>
</dbReference>
<evidence type="ECO:0000256" key="3">
    <source>
        <dbReference type="ARBA" id="ARBA00022691"/>
    </source>
</evidence>
<dbReference type="PANTHER" id="PTHR43712:SF11">
    <property type="entry name" value="O-METHYLTRANSFERASE (AFU_ORTHOLOGUE AFUA_2G17820)-RELATED"/>
    <property type="match status" value="1"/>
</dbReference>
<dbReference type="Gene3D" id="1.10.10.10">
    <property type="entry name" value="Winged helix-like DNA-binding domain superfamily/Winged helix DNA-binding domain"/>
    <property type="match status" value="1"/>
</dbReference>
<dbReference type="Proteomes" id="UP001303373">
    <property type="component" value="Chromosome 6"/>
</dbReference>
<keyword evidence="2" id="KW-0808">Transferase</keyword>
<organism evidence="7 8">
    <name type="scientific">Acrodontium crateriforme</name>
    <dbReference type="NCBI Taxonomy" id="150365"/>
    <lineage>
        <taxon>Eukaryota</taxon>
        <taxon>Fungi</taxon>
        <taxon>Dikarya</taxon>
        <taxon>Ascomycota</taxon>
        <taxon>Pezizomycotina</taxon>
        <taxon>Dothideomycetes</taxon>
        <taxon>Dothideomycetidae</taxon>
        <taxon>Mycosphaerellales</taxon>
        <taxon>Teratosphaeriaceae</taxon>
        <taxon>Acrodontium</taxon>
    </lineage>
</organism>
<name>A0AAQ3M585_9PEZI</name>
<dbReference type="InterPro" id="IPR036390">
    <property type="entry name" value="WH_DNA-bd_sf"/>
</dbReference>
<feature type="domain" description="O-methyltransferase C-terminal" evidence="5">
    <location>
        <begin position="172"/>
        <end position="374"/>
    </location>
</feature>
<protein>
    <recommendedName>
        <fullName evidence="9">O-methyltransferase</fullName>
    </recommendedName>
</protein>
<dbReference type="GO" id="GO:0046983">
    <property type="term" value="F:protein dimerization activity"/>
    <property type="evidence" value="ECO:0007669"/>
    <property type="project" value="InterPro"/>
</dbReference>
<evidence type="ECO:0000256" key="2">
    <source>
        <dbReference type="ARBA" id="ARBA00022679"/>
    </source>
</evidence>
<evidence type="ECO:0000313" key="8">
    <source>
        <dbReference type="Proteomes" id="UP001303373"/>
    </source>
</evidence>
<evidence type="ECO:0008006" key="9">
    <source>
        <dbReference type="Google" id="ProtNLM"/>
    </source>
</evidence>
<evidence type="ECO:0000259" key="5">
    <source>
        <dbReference type="Pfam" id="PF00891"/>
    </source>
</evidence>
<dbReference type="Gene3D" id="3.40.50.150">
    <property type="entry name" value="Vaccinia Virus protein VP39"/>
    <property type="match status" value="1"/>
</dbReference>
<dbReference type="InterPro" id="IPR001077">
    <property type="entry name" value="COMT_C"/>
</dbReference>
<dbReference type="InterPro" id="IPR036388">
    <property type="entry name" value="WH-like_DNA-bd_sf"/>
</dbReference>
<keyword evidence="8" id="KW-1185">Reference proteome</keyword>
<dbReference type="PIRSF" id="PIRSF005739">
    <property type="entry name" value="O-mtase"/>
    <property type="match status" value="1"/>
</dbReference>
<dbReference type="PANTHER" id="PTHR43712">
    <property type="entry name" value="PUTATIVE (AFU_ORTHOLOGUE AFUA_4G14580)-RELATED"/>
    <property type="match status" value="1"/>
</dbReference>
<dbReference type="EMBL" id="CP138585">
    <property type="protein sequence ID" value="WPH01525.1"/>
    <property type="molecule type" value="Genomic_DNA"/>
</dbReference>
<sequence>MSLLDILKRVQIAAEADTASHGQNAETHARLLDEIHNLQLAAETPPEKIRRVCYQIMQNVSLRAAVELGIVQAIAAGKGQTVTAVELAGQTGSDQLLIVRLMRLVAYAGIVDDKGSASYAANETTEFLTTSFMGGHVHLTDFAMKISSNIVSLIRSQNGRLHMFPSGPSQTSPFHYTYGMSMFDYLKTDPEQKQAFDELMSLRKLSTAPRWYNSYFDDEIQVSALKTDPDAVLLVDVAGGRGHDISRFKQDCSQLPGRLVLQDLPETLRAIDPKLEHVEVMEYDFFNPQPIKGARFYHFRAIMHDWPDDECASILSATMSAMDPEYSRIVIEDWVLPDENVNLRAASMDILMMLYLSGIERTESHWRSLLTDVGLEIVSIRPVGLESVIEARIAKR</sequence>
<dbReference type="Pfam" id="PF00891">
    <property type="entry name" value="Methyltransf_2"/>
    <property type="match status" value="1"/>
</dbReference>
<dbReference type="InterPro" id="IPR029063">
    <property type="entry name" value="SAM-dependent_MTases_sf"/>
</dbReference>
<evidence type="ECO:0000256" key="1">
    <source>
        <dbReference type="ARBA" id="ARBA00022603"/>
    </source>
</evidence>
<dbReference type="Pfam" id="PF08100">
    <property type="entry name" value="Dimerisation"/>
    <property type="match status" value="1"/>
</dbReference>
<feature type="active site" description="Proton acceptor" evidence="4">
    <location>
        <position position="304"/>
    </location>
</feature>
<proteinExistence type="predicted"/>
<dbReference type="SUPFAM" id="SSF46785">
    <property type="entry name" value="Winged helix' DNA-binding domain"/>
    <property type="match status" value="1"/>
</dbReference>
<evidence type="ECO:0000313" key="7">
    <source>
        <dbReference type="EMBL" id="WPH01525.1"/>
    </source>
</evidence>
<keyword evidence="3" id="KW-0949">S-adenosyl-L-methionine</keyword>
<dbReference type="AlphaFoldDB" id="A0AAQ3M585"/>
<reference evidence="7 8" key="1">
    <citation type="submission" date="2023-11" db="EMBL/GenBank/DDBJ databases">
        <title>An acidophilic fungus is an integral part of prey digestion in a carnivorous sundew plant.</title>
        <authorList>
            <person name="Tsai I.J."/>
        </authorList>
    </citation>
    <scope>NUCLEOTIDE SEQUENCE [LARGE SCALE GENOMIC DNA]</scope>
    <source>
        <strain evidence="7">169a</strain>
    </source>
</reference>
<evidence type="ECO:0000259" key="6">
    <source>
        <dbReference type="Pfam" id="PF08100"/>
    </source>
</evidence>
<dbReference type="GO" id="GO:0008171">
    <property type="term" value="F:O-methyltransferase activity"/>
    <property type="evidence" value="ECO:0007669"/>
    <property type="project" value="InterPro"/>
</dbReference>
<gene>
    <name evidence="7" type="ORF">R9X50_00437100</name>
</gene>
<feature type="domain" description="O-methyltransferase dimerisation" evidence="6">
    <location>
        <begin position="57"/>
        <end position="131"/>
    </location>
</feature>
<keyword evidence="1" id="KW-0489">Methyltransferase</keyword>
<dbReference type="PROSITE" id="PS51683">
    <property type="entry name" value="SAM_OMT_II"/>
    <property type="match status" value="1"/>
</dbReference>
<accession>A0AAQ3M585</accession>
<dbReference type="InterPro" id="IPR016461">
    <property type="entry name" value="COMT-like"/>
</dbReference>
<dbReference type="InterPro" id="IPR012967">
    <property type="entry name" value="COMT_dimerisation"/>
</dbReference>
<dbReference type="SUPFAM" id="SSF53335">
    <property type="entry name" value="S-adenosyl-L-methionine-dependent methyltransferases"/>
    <property type="match status" value="1"/>
</dbReference>